<gene>
    <name evidence="1" type="ORF">S01H1_78254</name>
</gene>
<comment type="caution">
    <text evidence="1">The sequence shown here is derived from an EMBL/GenBank/DDBJ whole genome shotgun (WGS) entry which is preliminary data.</text>
</comment>
<dbReference type="AlphaFoldDB" id="X0YAQ7"/>
<dbReference type="EMBL" id="BARS01052651">
    <property type="protein sequence ID" value="GAG44382.1"/>
    <property type="molecule type" value="Genomic_DNA"/>
</dbReference>
<accession>X0YAQ7</accession>
<name>X0YAQ7_9ZZZZ</name>
<evidence type="ECO:0000313" key="1">
    <source>
        <dbReference type="EMBL" id="GAG44382.1"/>
    </source>
</evidence>
<proteinExistence type="predicted"/>
<protein>
    <submittedName>
        <fullName evidence="1">Uncharacterized protein</fullName>
    </submittedName>
</protein>
<sequence>GCSTQGPLAVRFGREIDEQMLAELPRRSGSVLLLADAAFWTDKQRVSRIPIARREKTFIIGPGAAAMAGSMLSRIFDEVVPARHLDRVENLERFDFVIRLVQESFDSRALFLPLLANHRFRVGLGAEVFRPDAGSPGKLDELGKVDAVGSESFWLLSIAPTNPLETDDRVLKKGARALNAAIQESLFALMDKLLELPELSDIESERRQW</sequence>
<feature type="non-terminal residue" evidence="1">
    <location>
        <position position="1"/>
    </location>
</feature>
<organism evidence="1">
    <name type="scientific">marine sediment metagenome</name>
    <dbReference type="NCBI Taxonomy" id="412755"/>
    <lineage>
        <taxon>unclassified sequences</taxon>
        <taxon>metagenomes</taxon>
        <taxon>ecological metagenomes</taxon>
    </lineage>
</organism>
<reference evidence="1" key="1">
    <citation type="journal article" date="2014" name="Front. Microbiol.">
        <title>High frequency of phylogenetically diverse reductive dehalogenase-homologous genes in deep subseafloor sedimentary metagenomes.</title>
        <authorList>
            <person name="Kawai M."/>
            <person name="Futagami T."/>
            <person name="Toyoda A."/>
            <person name="Takaki Y."/>
            <person name="Nishi S."/>
            <person name="Hori S."/>
            <person name="Arai W."/>
            <person name="Tsubouchi T."/>
            <person name="Morono Y."/>
            <person name="Uchiyama I."/>
            <person name="Ito T."/>
            <person name="Fujiyama A."/>
            <person name="Inagaki F."/>
            <person name="Takami H."/>
        </authorList>
    </citation>
    <scope>NUCLEOTIDE SEQUENCE</scope>
    <source>
        <strain evidence="1">Expedition CK06-06</strain>
    </source>
</reference>